<organism evidence="2 3">
    <name type="scientific">Gimesia maris</name>
    <dbReference type="NCBI Taxonomy" id="122"/>
    <lineage>
        <taxon>Bacteria</taxon>
        <taxon>Pseudomonadati</taxon>
        <taxon>Planctomycetota</taxon>
        <taxon>Planctomycetia</taxon>
        <taxon>Planctomycetales</taxon>
        <taxon>Planctomycetaceae</taxon>
        <taxon>Gimesia</taxon>
    </lineage>
</organism>
<keyword evidence="1" id="KW-1133">Transmembrane helix</keyword>
<evidence type="ECO:0000256" key="1">
    <source>
        <dbReference type="SAM" id="Phobius"/>
    </source>
</evidence>
<keyword evidence="1" id="KW-0812">Transmembrane</keyword>
<dbReference type="EMBL" id="CP042910">
    <property type="protein sequence ID" value="QEG14934.1"/>
    <property type="molecule type" value="Genomic_DNA"/>
</dbReference>
<keyword evidence="1" id="KW-0472">Membrane</keyword>
<dbReference type="GeneID" id="98645440"/>
<dbReference type="PANTHER" id="PTHR30273:SF2">
    <property type="entry name" value="PROTEIN FECR"/>
    <property type="match status" value="1"/>
</dbReference>
<dbReference type="Proteomes" id="UP000322887">
    <property type="component" value="Chromosome"/>
</dbReference>
<feature type="transmembrane region" description="Helical" evidence="1">
    <location>
        <begin position="94"/>
        <end position="116"/>
    </location>
</feature>
<dbReference type="Gene3D" id="2.60.120.1440">
    <property type="match status" value="1"/>
</dbReference>
<sequence>MNQNNKYNEMLYELFGALCNQTITSEQHQQLEEVLSSDADARLKYFNYLDLHLNLERMHDEQPVSDYEFQIQAPLVNASYTQAPPGQPVKTSTALWLLVSAACLVLVTGFLTFNLAPPAAPQISLDTPQSQPKPPSAAAVTQTAAVRFAEGSPFLKVGSPIVNCQEYAISAGQLQLIFTNGAEVILTGPAVFESQGPEHLAVRYGACSVYAPDGAEGFTVETPLSQVVDYGTRFSVNVSEAGNTDVQVIEGETDVQPVKFKSDSQIKSQRLTRGMAQRLTTNNGVVVDDIPFDQKQYVSQLPDRVVSYTTTVGPENRAEDLKCVTVQRGGKSYQYEVEDLIGIELTHYQGRSFLTRNDGIDPGTDGNPGTLRRHLLDDDRCLLTGVVNPGGSTSPLTAAPVMHEEEDPAHPNTPGMAIRFREPVVNGPGPDIVLFDLQVIVHSTTGDAFYATPLPFTEKSKTHLIQKFDIDLASPEAKPLEKFWLHIFNRKSGISSRSELETAKSNGGNWHVVGAKALATGINLSDLGIAEGETVEGLFIQDVQDDGDMIDPVFIGGLPPLKPARK</sequence>
<proteinExistence type="predicted"/>
<dbReference type="PANTHER" id="PTHR30273">
    <property type="entry name" value="PERIPLASMIC SIGNAL SENSOR AND SIGMA FACTOR ACTIVATOR FECR-RELATED"/>
    <property type="match status" value="1"/>
</dbReference>
<accession>A0ABX5YH22</accession>
<dbReference type="InterPro" id="IPR012373">
    <property type="entry name" value="Ferrdict_sens_TM"/>
</dbReference>
<gene>
    <name evidence="2" type="ORF">GmarT_07720</name>
</gene>
<protein>
    <submittedName>
        <fullName evidence="2">FecR protein</fullName>
    </submittedName>
</protein>
<dbReference type="RefSeq" id="WP_002644276.1">
    <property type="nucleotide sequence ID" value="NZ_CP036353.1"/>
</dbReference>
<name>A0ABX5YH22_9PLAN</name>
<evidence type="ECO:0000313" key="2">
    <source>
        <dbReference type="EMBL" id="QEG14934.1"/>
    </source>
</evidence>
<reference evidence="2 3" key="1">
    <citation type="submission" date="2019-08" db="EMBL/GenBank/DDBJ databases">
        <title>Deep-cultivation of Planctomycetes and their phenomic and genomic characterization uncovers novel biology.</title>
        <authorList>
            <person name="Wiegand S."/>
            <person name="Jogler M."/>
            <person name="Boedeker C."/>
            <person name="Pinto D."/>
            <person name="Vollmers J."/>
            <person name="Rivas-Marin E."/>
            <person name="Kohn T."/>
            <person name="Peeters S.H."/>
            <person name="Heuer A."/>
            <person name="Rast P."/>
            <person name="Oberbeckmann S."/>
            <person name="Bunk B."/>
            <person name="Jeske O."/>
            <person name="Meyerdierks A."/>
            <person name="Storesund J.E."/>
            <person name="Kallscheuer N."/>
            <person name="Luecker S."/>
            <person name="Lage O.M."/>
            <person name="Pohl T."/>
            <person name="Merkel B.J."/>
            <person name="Hornburger P."/>
            <person name="Mueller R.-W."/>
            <person name="Bruemmer F."/>
            <person name="Labrenz M."/>
            <person name="Spormann A.M."/>
            <person name="Op den Camp H."/>
            <person name="Overmann J."/>
            <person name="Amann R."/>
            <person name="Jetten M.S.M."/>
            <person name="Mascher T."/>
            <person name="Medema M.H."/>
            <person name="Devos D.P."/>
            <person name="Kaster A.-K."/>
            <person name="Ovreas L."/>
            <person name="Rohde M."/>
            <person name="Galperin M.Y."/>
            <person name="Jogler C."/>
        </authorList>
    </citation>
    <scope>NUCLEOTIDE SEQUENCE [LARGE SCALE GENOMIC DNA]</scope>
    <source>
        <strain evidence="2 3">DSM 8797</strain>
    </source>
</reference>
<evidence type="ECO:0000313" key="3">
    <source>
        <dbReference type="Proteomes" id="UP000322887"/>
    </source>
</evidence>
<keyword evidence="3" id="KW-1185">Reference proteome</keyword>